<dbReference type="Proteomes" id="UP000663444">
    <property type="component" value="Chromosome"/>
</dbReference>
<feature type="transmembrane region" description="Helical" evidence="4">
    <location>
        <begin position="242"/>
        <end position="265"/>
    </location>
</feature>
<dbReference type="EMBL" id="CP064781">
    <property type="protein sequence ID" value="QRJ65186.1"/>
    <property type="molecule type" value="Genomic_DNA"/>
</dbReference>
<dbReference type="KEGG" id="ares:IWH25_07590"/>
<keyword evidence="2 4" id="KW-1133">Transmembrane helix</keyword>
<proteinExistence type="predicted"/>
<name>A0A974SRM4_9RHOO</name>
<reference evidence="6" key="1">
    <citation type="submission" date="2020-11" db="EMBL/GenBank/DDBJ databases">
        <title>Azospira restricta DSM 18626 genome sequence.</title>
        <authorList>
            <person name="Moe W.M."/>
        </authorList>
    </citation>
    <scope>NUCLEOTIDE SEQUENCE</scope>
    <source>
        <strain evidence="6">DSM 18626</strain>
    </source>
</reference>
<feature type="transmembrane region" description="Helical" evidence="4">
    <location>
        <begin position="42"/>
        <end position="62"/>
    </location>
</feature>
<evidence type="ECO:0000313" key="7">
    <source>
        <dbReference type="Proteomes" id="UP000663444"/>
    </source>
</evidence>
<evidence type="ECO:0000256" key="2">
    <source>
        <dbReference type="ARBA" id="ARBA00022989"/>
    </source>
</evidence>
<evidence type="ECO:0000256" key="1">
    <source>
        <dbReference type="ARBA" id="ARBA00022692"/>
    </source>
</evidence>
<feature type="transmembrane region" description="Helical" evidence="4">
    <location>
        <begin position="362"/>
        <end position="386"/>
    </location>
</feature>
<evidence type="ECO:0000256" key="4">
    <source>
        <dbReference type="SAM" id="Phobius"/>
    </source>
</evidence>
<dbReference type="Gene3D" id="1.20.1250.20">
    <property type="entry name" value="MFS general substrate transporter like domains"/>
    <property type="match status" value="1"/>
</dbReference>
<gene>
    <name evidence="6" type="ORF">IWH25_07590</name>
</gene>
<keyword evidence="3 4" id="KW-0472">Membrane</keyword>
<feature type="transmembrane region" description="Helical" evidence="4">
    <location>
        <begin position="74"/>
        <end position="94"/>
    </location>
</feature>
<dbReference type="Pfam" id="PF07690">
    <property type="entry name" value="MFS_1"/>
    <property type="match status" value="1"/>
</dbReference>
<feature type="transmembrane region" description="Helical" evidence="4">
    <location>
        <begin position="277"/>
        <end position="295"/>
    </location>
</feature>
<keyword evidence="1 4" id="KW-0812">Transmembrane</keyword>
<feature type="transmembrane region" description="Helical" evidence="4">
    <location>
        <begin position="333"/>
        <end position="356"/>
    </location>
</feature>
<dbReference type="PANTHER" id="PTHR23521">
    <property type="entry name" value="TRANSPORTER MFS SUPERFAMILY"/>
    <property type="match status" value="1"/>
</dbReference>
<dbReference type="GO" id="GO:0022857">
    <property type="term" value="F:transmembrane transporter activity"/>
    <property type="evidence" value="ECO:0007669"/>
    <property type="project" value="InterPro"/>
</dbReference>
<dbReference type="GO" id="GO:0005886">
    <property type="term" value="C:plasma membrane"/>
    <property type="evidence" value="ECO:0007669"/>
    <property type="project" value="TreeGrafter"/>
</dbReference>
<protein>
    <submittedName>
        <fullName evidence="6">MFS transporter</fullName>
    </submittedName>
</protein>
<feature type="domain" description="Major facilitator superfamily (MFS) profile" evidence="5">
    <location>
        <begin position="1"/>
        <end position="392"/>
    </location>
</feature>
<feature type="transmembrane region" description="Helical" evidence="4">
    <location>
        <begin position="159"/>
        <end position="180"/>
    </location>
</feature>
<evidence type="ECO:0000256" key="3">
    <source>
        <dbReference type="ARBA" id="ARBA00023136"/>
    </source>
</evidence>
<dbReference type="InterPro" id="IPR011701">
    <property type="entry name" value="MFS"/>
</dbReference>
<evidence type="ECO:0000259" key="5">
    <source>
        <dbReference type="PROSITE" id="PS50850"/>
    </source>
</evidence>
<dbReference type="PROSITE" id="PS50850">
    <property type="entry name" value="MFS"/>
    <property type="match status" value="1"/>
</dbReference>
<dbReference type="InterPro" id="IPR020846">
    <property type="entry name" value="MFS_dom"/>
</dbReference>
<feature type="transmembrane region" description="Helical" evidence="4">
    <location>
        <begin position="100"/>
        <end position="117"/>
    </location>
</feature>
<feature type="transmembrane region" description="Helical" evidence="4">
    <location>
        <begin position="211"/>
        <end position="230"/>
    </location>
</feature>
<dbReference type="AlphaFoldDB" id="A0A974SRM4"/>
<dbReference type="RefSeq" id="WP_203388710.1">
    <property type="nucleotide sequence ID" value="NZ_CP064781.1"/>
</dbReference>
<feature type="transmembrane region" description="Helical" evidence="4">
    <location>
        <begin position="129"/>
        <end position="147"/>
    </location>
</feature>
<evidence type="ECO:0000313" key="6">
    <source>
        <dbReference type="EMBL" id="QRJ65186.1"/>
    </source>
</evidence>
<dbReference type="CDD" id="cd06174">
    <property type="entry name" value="MFS"/>
    <property type="match status" value="1"/>
</dbReference>
<dbReference type="InterPro" id="IPR036259">
    <property type="entry name" value="MFS_trans_sf"/>
</dbReference>
<keyword evidence="7" id="KW-1185">Reference proteome</keyword>
<organism evidence="6 7">
    <name type="scientific">Azospira restricta</name>
    <dbReference type="NCBI Taxonomy" id="404405"/>
    <lineage>
        <taxon>Bacteria</taxon>
        <taxon>Pseudomonadati</taxon>
        <taxon>Pseudomonadota</taxon>
        <taxon>Betaproteobacteria</taxon>
        <taxon>Rhodocyclales</taxon>
        <taxon>Rhodocyclaceae</taxon>
        <taxon>Azospira</taxon>
    </lineage>
</organism>
<accession>A0A974SRM4</accession>
<sequence>MSARAPIAVIVLAQLFGTSLWFSANSAADDLMRQWGAGPAEIGWLTNATQLGFILGTLAFAVSGLADRFPASRIFAVCAVLGAAANAAFAGLASDIPSALGWRFLVGLSLAGVYPLGMKLIVSWEPQRAGAALAWLVGMLTLGTSLPQGIRALGAAWPWQAPILTASALAVVAALLILTLGDGPHLKRRHGAPHLSLGGVFRAFTIPDFRAAALGYFGHMWELYAMWTLTPMLIVRAGLPEALGVGVAAQAFAVIGIGALGCVLGGQLTARFGSARVAAVALATSAACCLAFPLLGGAPAALVFAVLLLWGMSVVADSPQFSALSAKACPPEIVGSALAIQNSIGFAITVVAIALATRLLDGWGLAIAWLLLPGPLLGLLGLAPLWRRPLPR</sequence>
<dbReference type="PANTHER" id="PTHR23521:SF3">
    <property type="entry name" value="MFS TRANSPORTER"/>
    <property type="match status" value="1"/>
</dbReference>
<dbReference type="SUPFAM" id="SSF103473">
    <property type="entry name" value="MFS general substrate transporter"/>
    <property type="match status" value="1"/>
</dbReference>